<dbReference type="EMBL" id="DXAZ01000130">
    <property type="protein sequence ID" value="HIZ71682.1"/>
    <property type="molecule type" value="Genomic_DNA"/>
</dbReference>
<dbReference type="GO" id="GO:0045892">
    <property type="term" value="P:negative regulation of DNA-templated transcription"/>
    <property type="evidence" value="ECO:0007669"/>
    <property type="project" value="TreeGrafter"/>
</dbReference>
<feature type="binding site" evidence="8">
    <location>
        <position position="107"/>
    </location>
    <ligand>
        <name>Zn(2+)</name>
        <dbReference type="ChEBI" id="CHEBI:29105"/>
    </ligand>
</feature>
<dbReference type="Proteomes" id="UP000824106">
    <property type="component" value="Unassembled WGS sequence"/>
</dbReference>
<keyword evidence="5" id="KW-0805">Transcription regulation</keyword>
<dbReference type="InterPro" id="IPR036388">
    <property type="entry name" value="WH-like_DNA-bd_sf"/>
</dbReference>
<dbReference type="PANTHER" id="PTHR33202">
    <property type="entry name" value="ZINC UPTAKE REGULATION PROTEIN"/>
    <property type="match status" value="1"/>
</dbReference>
<keyword evidence="2" id="KW-0678">Repressor</keyword>
<dbReference type="InterPro" id="IPR043135">
    <property type="entry name" value="Fur_C"/>
</dbReference>
<evidence type="ECO:0000256" key="5">
    <source>
        <dbReference type="ARBA" id="ARBA00023015"/>
    </source>
</evidence>
<sequence>MTEKINSIYEDINKKLKRSGYRLTPQREVIVETLIESNSELLTAEEIFIKVKNINSSIGLATVYRTLDMLQELDIVKRIPYRDGMSRFDLVKSSNDNQSFYLLCQKCGKIEEIKEPILENTEKRIEQEHRFKIITRQLTFHGICQECLKKEGYHSGE</sequence>
<dbReference type="GO" id="GO:0003700">
    <property type="term" value="F:DNA-binding transcription factor activity"/>
    <property type="evidence" value="ECO:0007669"/>
    <property type="project" value="InterPro"/>
</dbReference>
<proteinExistence type="inferred from homology"/>
<feature type="binding site" evidence="9">
    <location>
        <position position="119"/>
    </location>
    <ligand>
        <name>Fe cation</name>
        <dbReference type="ChEBI" id="CHEBI:24875"/>
    </ligand>
</feature>
<comment type="caution">
    <text evidence="10">The sequence shown here is derived from an EMBL/GenBank/DDBJ whole genome shotgun (WGS) entry which is preliminary data.</text>
</comment>
<dbReference type="GO" id="GO:0008270">
    <property type="term" value="F:zinc ion binding"/>
    <property type="evidence" value="ECO:0007669"/>
    <property type="project" value="TreeGrafter"/>
</dbReference>
<evidence type="ECO:0000256" key="9">
    <source>
        <dbReference type="PIRSR" id="PIRSR602481-2"/>
    </source>
</evidence>
<dbReference type="PANTHER" id="PTHR33202:SF7">
    <property type="entry name" value="FERRIC UPTAKE REGULATION PROTEIN"/>
    <property type="match status" value="1"/>
</dbReference>
<keyword evidence="7" id="KW-0804">Transcription</keyword>
<organism evidence="10 11">
    <name type="scientific">Candidatus Atopostipes pullistercoris</name>
    <dbReference type="NCBI Taxonomy" id="2838467"/>
    <lineage>
        <taxon>Bacteria</taxon>
        <taxon>Bacillati</taxon>
        <taxon>Bacillota</taxon>
        <taxon>Bacilli</taxon>
        <taxon>Lactobacillales</taxon>
        <taxon>Carnobacteriaceae</taxon>
        <taxon>Atopostipes</taxon>
    </lineage>
</organism>
<protein>
    <submittedName>
        <fullName evidence="10">Transcriptional repressor</fullName>
    </submittedName>
</protein>
<feature type="binding site" evidence="8">
    <location>
        <position position="104"/>
    </location>
    <ligand>
        <name>Zn(2+)</name>
        <dbReference type="ChEBI" id="CHEBI:29105"/>
    </ligand>
</feature>
<dbReference type="Gene3D" id="3.30.1490.190">
    <property type="match status" value="1"/>
</dbReference>
<dbReference type="AlphaFoldDB" id="A0A9D2G3T1"/>
<comment type="cofactor">
    <cofactor evidence="8">
        <name>Zn(2+)</name>
        <dbReference type="ChEBI" id="CHEBI:29105"/>
    </cofactor>
    <text evidence="8">Binds 1 zinc ion per subunit.</text>
</comment>
<reference evidence="10" key="2">
    <citation type="submission" date="2021-04" db="EMBL/GenBank/DDBJ databases">
        <authorList>
            <person name="Gilroy R."/>
        </authorList>
    </citation>
    <scope>NUCLEOTIDE SEQUENCE</scope>
    <source>
        <strain evidence="10">CHK169-4300</strain>
    </source>
</reference>
<dbReference type="Pfam" id="PF01475">
    <property type="entry name" value="FUR"/>
    <property type="match status" value="1"/>
</dbReference>
<evidence type="ECO:0000256" key="4">
    <source>
        <dbReference type="ARBA" id="ARBA00022833"/>
    </source>
</evidence>
<evidence type="ECO:0000256" key="6">
    <source>
        <dbReference type="ARBA" id="ARBA00023125"/>
    </source>
</evidence>
<evidence type="ECO:0000256" key="7">
    <source>
        <dbReference type="ARBA" id="ARBA00023163"/>
    </source>
</evidence>
<feature type="binding site" evidence="8">
    <location>
        <position position="147"/>
    </location>
    <ligand>
        <name>Zn(2+)</name>
        <dbReference type="ChEBI" id="CHEBI:29105"/>
    </ligand>
</feature>
<dbReference type="FunFam" id="1.10.10.10:FF:000051">
    <property type="entry name" value="Fur family transcriptional regulator"/>
    <property type="match status" value="1"/>
</dbReference>
<evidence type="ECO:0000313" key="10">
    <source>
        <dbReference type="EMBL" id="HIZ71682.1"/>
    </source>
</evidence>
<accession>A0A9D2G3T1</accession>
<feature type="binding site" evidence="8">
    <location>
        <position position="144"/>
    </location>
    <ligand>
        <name>Zn(2+)</name>
        <dbReference type="ChEBI" id="CHEBI:29105"/>
    </ligand>
</feature>
<dbReference type="CDD" id="cd07153">
    <property type="entry name" value="Fur_like"/>
    <property type="match status" value="1"/>
</dbReference>
<keyword evidence="6" id="KW-0238">DNA-binding</keyword>
<dbReference type="InterPro" id="IPR002481">
    <property type="entry name" value="FUR"/>
</dbReference>
<comment type="cofactor">
    <cofactor evidence="9">
        <name>Mn(2+)</name>
        <dbReference type="ChEBI" id="CHEBI:29035"/>
    </cofactor>
    <cofactor evidence="9">
        <name>Fe(2+)</name>
        <dbReference type="ChEBI" id="CHEBI:29033"/>
    </cofactor>
    <text evidence="9">Binds 1 Mn(2+) or Fe(2+) ion per subunit.</text>
</comment>
<keyword evidence="9" id="KW-0408">Iron</keyword>
<dbReference type="SUPFAM" id="SSF46785">
    <property type="entry name" value="Winged helix' DNA-binding domain"/>
    <property type="match status" value="1"/>
</dbReference>
<dbReference type="GO" id="GO:0000976">
    <property type="term" value="F:transcription cis-regulatory region binding"/>
    <property type="evidence" value="ECO:0007669"/>
    <property type="project" value="TreeGrafter"/>
</dbReference>
<evidence type="ECO:0000256" key="2">
    <source>
        <dbReference type="ARBA" id="ARBA00022491"/>
    </source>
</evidence>
<evidence type="ECO:0000256" key="3">
    <source>
        <dbReference type="ARBA" id="ARBA00022723"/>
    </source>
</evidence>
<dbReference type="Gene3D" id="1.10.10.10">
    <property type="entry name" value="Winged helix-like DNA-binding domain superfamily/Winged helix DNA-binding domain"/>
    <property type="match status" value="1"/>
</dbReference>
<dbReference type="InterPro" id="IPR036390">
    <property type="entry name" value="WH_DNA-bd_sf"/>
</dbReference>
<keyword evidence="4 8" id="KW-0862">Zinc</keyword>
<comment type="similarity">
    <text evidence="1">Belongs to the Fur family.</text>
</comment>
<gene>
    <name evidence="10" type="ORF">H9808_07990</name>
</gene>
<keyword evidence="3 8" id="KW-0479">Metal-binding</keyword>
<evidence type="ECO:0000313" key="11">
    <source>
        <dbReference type="Proteomes" id="UP000824106"/>
    </source>
</evidence>
<evidence type="ECO:0000256" key="1">
    <source>
        <dbReference type="ARBA" id="ARBA00007957"/>
    </source>
</evidence>
<dbReference type="GO" id="GO:1900376">
    <property type="term" value="P:regulation of secondary metabolite biosynthetic process"/>
    <property type="evidence" value="ECO:0007669"/>
    <property type="project" value="TreeGrafter"/>
</dbReference>
<reference evidence="10" key="1">
    <citation type="journal article" date="2021" name="PeerJ">
        <title>Extensive microbial diversity within the chicken gut microbiome revealed by metagenomics and culture.</title>
        <authorList>
            <person name="Gilroy R."/>
            <person name="Ravi A."/>
            <person name="Getino M."/>
            <person name="Pursley I."/>
            <person name="Horton D.L."/>
            <person name="Alikhan N.F."/>
            <person name="Baker D."/>
            <person name="Gharbi K."/>
            <person name="Hall N."/>
            <person name="Watson M."/>
            <person name="Adriaenssens E.M."/>
            <person name="Foster-Nyarko E."/>
            <person name="Jarju S."/>
            <person name="Secka A."/>
            <person name="Antonio M."/>
            <person name="Oren A."/>
            <person name="Chaudhuri R.R."/>
            <person name="La Ragione R."/>
            <person name="Hildebrand F."/>
            <person name="Pallen M.J."/>
        </authorList>
    </citation>
    <scope>NUCLEOTIDE SEQUENCE</scope>
    <source>
        <strain evidence="10">CHK169-4300</strain>
    </source>
</reference>
<evidence type="ECO:0000256" key="8">
    <source>
        <dbReference type="PIRSR" id="PIRSR602481-1"/>
    </source>
</evidence>
<name>A0A9D2G3T1_9LACT</name>